<evidence type="ECO:0000313" key="1">
    <source>
        <dbReference type="EMBL" id="KAG2542353.1"/>
    </source>
</evidence>
<gene>
    <name evidence="1" type="ORF">PVAP13_9NG852900</name>
</gene>
<dbReference type="EMBL" id="CM029054">
    <property type="protein sequence ID" value="KAG2542353.1"/>
    <property type="molecule type" value="Genomic_DNA"/>
</dbReference>
<name>A0A8T0N0J1_PANVG</name>
<comment type="caution">
    <text evidence="1">The sequence shown here is derived from an EMBL/GenBank/DDBJ whole genome shotgun (WGS) entry which is preliminary data.</text>
</comment>
<keyword evidence="2" id="KW-1185">Reference proteome</keyword>
<dbReference type="AlphaFoldDB" id="A0A8T0N0J1"/>
<protein>
    <submittedName>
        <fullName evidence="1">Uncharacterized protein</fullName>
    </submittedName>
</protein>
<organism evidence="1 2">
    <name type="scientific">Panicum virgatum</name>
    <name type="common">Blackwell switchgrass</name>
    <dbReference type="NCBI Taxonomy" id="38727"/>
    <lineage>
        <taxon>Eukaryota</taxon>
        <taxon>Viridiplantae</taxon>
        <taxon>Streptophyta</taxon>
        <taxon>Embryophyta</taxon>
        <taxon>Tracheophyta</taxon>
        <taxon>Spermatophyta</taxon>
        <taxon>Magnoliopsida</taxon>
        <taxon>Liliopsida</taxon>
        <taxon>Poales</taxon>
        <taxon>Poaceae</taxon>
        <taxon>PACMAD clade</taxon>
        <taxon>Panicoideae</taxon>
        <taxon>Panicodae</taxon>
        <taxon>Paniceae</taxon>
        <taxon>Panicinae</taxon>
        <taxon>Panicum</taxon>
        <taxon>Panicum sect. Hiantes</taxon>
    </lineage>
</organism>
<reference evidence="1 2" key="1">
    <citation type="submission" date="2020-05" db="EMBL/GenBank/DDBJ databases">
        <title>WGS assembly of Panicum virgatum.</title>
        <authorList>
            <person name="Lovell J.T."/>
            <person name="Jenkins J."/>
            <person name="Shu S."/>
            <person name="Juenger T.E."/>
            <person name="Schmutz J."/>
        </authorList>
    </citation>
    <scope>NUCLEOTIDE SEQUENCE [LARGE SCALE GENOMIC DNA]</scope>
    <source>
        <strain evidence="2">cv. AP13</strain>
    </source>
</reference>
<dbReference type="Proteomes" id="UP000823388">
    <property type="component" value="Chromosome 9N"/>
</dbReference>
<proteinExistence type="predicted"/>
<sequence length="93" mass="10402">MIGYSDTTLELDHADTVGSGAHGRSGHRERMWMWIHPVHNSQKRPPSYPPGRILYRLVEGARAPTDPMLDSPRIRGSPCPVHPCQVACFCVHC</sequence>
<accession>A0A8T0N0J1</accession>
<evidence type="ECO:0000313" key="2">
    <source>
        <dbReference type="Proteomes" id="UP000823388"/>
    </source>
</evidence>